<keyword evidence="3" id="KW-0274">FAD</keyword>
<sequence length="316" mass="35188">MATTKFRAVIVGGGVSGLTLTSALEKSKVEYVLLEDREDFAPSVGASIALAANGARILDQLGCYQTIEGHAIPLTNIQTWMDGRMLRDSDELLFNHKRLGYPVFFVDRHLLLRKLYDNIEDKSRLLLDKRVSGIGHNQEAATVRIIVRQEMFRHTEVNQPGLRDVEENAMLSEYKCMARLLVRLRKDGQGTPSSNIPKFTDEDAVALAQRSSSVLLSGKVKFADLRENRLPYKLVLLEEGMFRHWIWGRLICIGDSIHKWTPNIGQGVNDAIESAACVANALGRLASLHETASKKEVERGLGSVLNDEKRGATSTF</sequence>
<evidence type="ECO:0000256" key="1">
    <source>
        <dbReference type="ARBA" id="ARBA00007992"/>
    </source>
</evidence>
<evidence type="ECO:0000313" key="7">
    <source>
        <dbReference type="Proteomes" id="UP000053789"/>
    </source>
</evidence>
<dbReference type="VEuPathDB" id="FungiDB:Z519_09121"/>
<dbReference type="OrthoDB" id="4127210at2759"/>
<evidence type="ECO:0000259" key="5">
    <source>
        <dbReference type="Pfam" id="PF01494"/>
    </source>
</evidence>
<dbReference type="EMBL" id="KN846993">
    <property type="protein sequence ID" value="KIW90475.1"/>
    <property type="molecule type" value="Genomic_DNA"/>
</dbReference>
<evidence type="ECO:0000256" key="2">
    <source>
        <dbReference type="ARBA" id="ARBA00022630"/>
    </source>
</evidence>
<dbReference type="RefSeq" id="XP_016617144.1">
    <property type="nucleotide sequence ID" value="XM_016766846.1"/>
</dbReference>
<dbReference type="GO" id="GO:0071949">
    <property type="term" value="F:FAD binding"/>
    <property type="evidence" value="ECO:0007669"/>
    <property type="project" value="InterPro"/>
</dbReference>
<keyword evidence="4" id="KW-0560">Oxidoreductase</keyword>
<feature type="domain" description="FAD-binding" evidence="5">
    <location>
        <begin position="8"/>
        <end position="86"/>
    </location>
</feature>
<proteinExistence type="inferred from homology"/>
<keyword evidence="7" id="KW-1185">Reference proteome</keyword>
<dbReference type="HOGENOM" id="CLU_009665_12_1_1"/>
<reference evidence="6" key="1">
    <citation type="submission" date="2015-01" db="EMBL/GenBank/DDBJ databases">
        <title>The Genome Sequence of Cladophialophora bantiana CBS 173.52.</title>
        <authorList>
            <consortium name="The Broad Institute Genomics Platform"/>
            <person name="Cuomo C."/>
            <person name="de Hoog S."/>
            <person name="Gorbushina A."/>
            <person name="Stielow B."/>
            <person name="Teixiera M."/>
            <person name="Abouelleil A."/>
            <person name="Chapman S.B."/>
            <person name="Priest M."/>
            <person name="Young S.K."/>
            <person name="Wortman J."/>
            <person name="Nusbaum C."/>
            <person name="Birren B."/>
        </authorList>
    </citation>
    <scope>NUCLEOTIDE SEQUENCE [LARGE SCALE GENOMIC DNA]</scope>
    <source>
        <strain evidence="6">CBS 173.52</strain>
    </source>
</reference>
<keyword evidence="2" id="KW-0285">Flavoprotein</keyword>
<dbReference type="SUPFAM" id="SSF51905">
    <property type="entry name" value="FAD/NAD(P)-binding domain"/>
    <property type="match status" value="1"/>
</dbReference>
<gene>
    <name evidence="6" type="ORF">Z519_09121</name>
</gene>
<dbReference type="Proteomes" id="UP000053789">
    <property type="component" value="Unassembled WGS sequence"/>
</dbReference>
<protein>
    <recommendedName>
        <fullName evidence="5">FAD-binding domain-containing protein</fullName>
    </recommendedName>
</protein>
<dbReference type="AlphaFoldDB" id="A0A0D2HI95"/>
<dbReference type="GeneID" id="27702049"/>
<name>A0A0D2HI95_CLAB1</name>
<dbReference type="PANTHER" id="PTHR47356:SF2">
    <property type="entry name" value="FAD-BINDING DOMAIN-CONTAINING PROTEIN-RELATED"/>
    <property type="match status" value="1"/>
</dbReference>
<dbReference type="Pfam" id="PF01494">
    <property type="entry name" value="FAD_binding_3"/>
    <property type="match status" value="2"/>
</dbReference>
<evidence type="ECO:0000256" key="3">
    <source>
        <dbReference type="ARBA" id="ARBA00022827"/>
    </source>
</evidence>
<dbReference type="InterPro" id="IPR002938">
    <property type="entry name" value="FAD-bd"/>
</dbReference>
<dbReference type="PANTHER" id="PTHR47356">
    <property type="entry name" value="FAD-DEPENDENT MONOOXYGENASE ASQG-RELATED"/>
    <property type="match status" value="1"/>
</dbReference>
<dbReference type="Gene3D" id="3.50.50.60">
    <property type="entry name" value="FAD/NAD(P)-binding domain"/>
    <property type="match status" value="2"/>
</dbReference>
<feature type="domain" description="FAD-binding" evidence="5">
    <location>
        <begin position="238"/>
        <end position="284"/>
    </location>
</feature>
<dbReference type="InterPro" id="IPR036188">
    <property type="entry name" value="FAD/NAD-bd_sf"/>
</dbReference>
<evidence type="ECO:0000313" key="6">
    <source>
        <dbReference type="EMBL" id="KIW90475.1"/>
    </source>
</evidence>
<dbReference type="PRINTS" id="PR00420">
    <property type="entry name" value="RNGMNOXGNASE"/>
</dbReference>
<dbReference type="GO" id="GO:0004497">
    <property type="term" value="F:monooxygenase activity"/>
    <property type="evidence" value="ECO:0007669"/>
    <property type="project" value="InterPro"/>
</dbReference>
<organism evidence="6 7">
    <name type="scientific">Cladophialophora bantiana (strain ATCC 10958 / CBS 173.52 / CDC B-1940 / NIH 8579)</name>
    <name type="common">Xylohypha bantiana</name>
    <dbReference type="NCBI Taxonomy" id="1442370"/>
    <lineage>
        <taxon>Eukaryota</taxon>
        <taxon>Fungi</taxon>
        <taxon>Dikarya</taxon>
        <taxon>Ascomycota</taxon>
        <taxon>Pezizomycotina</taxon>
        <taxon>Eurotiomycetes</taxon>
        <taxon>Chaetothyriomycetidae</taxon>
        <taxon>Chaetothyriales</taxon>
        <taxon>Herpotrichiellaceae</taxon>
        <taxon>Cladophialophora</taxon>
    </lineage>
</organism>
<comment type="similarity">
    <text evidence="1">Belongs to the paxM FAD-dependent monooxygenase family.</text>
</comment>
<evidence type="ECO:0000256" key="4">
    <source>
        <dbReference type="ARBA" id="ARBA00023002"/>
    </source>
</evidence>
<dbReference type="InterPro" id="IPR050562">
    <property type="entry name" value="FAD_mOase_fung"/>
</dbReference>
<accession>A0A0D2HI95</accession>